<evidence type="ECO:0000256" key="1">
    <source>
        <dbReference type="ARBA" id="ARBA00022630"/>
    </source>
</evidence>
<organism evidence="5 6">
    <name type="scientific">Caballeronia udeis</name>
    <dbReference type="NCBI Taxonomy" id="1232866"/>
    <lineage>
        <taxon>Bacteria</taxon>
        <taxon>Pseudomonadati</taxon>
        <taxon>Pseudomonadota</taxon>
        <taxon>Betaproteobacteria</taxon>
        <taxon>Burkholderiales</taxon>
        <taxon>Burkholderiaceae</taxon>
        <taxon>Caballeronia</taxon>
    </lineage>
</organism>
<dbReference type="PANTHER" id="PTHR42659">
    <property type="entry name" value="XANTHINE DEHYDROGENASE SUBUNIT C-RELATED"/>
    <property type="match status" value="1"/>
</dbReference>
<feature type="domain" description="FAD-binding PCMH-type" evidence="4">
    <location>
        <begin position="1"/>
        <end position="177"/>
    </location>
</feature>
<dbReference type="InterPro" id="IPR016166">
    <property type="entry name" value="FAD-bd_PCMH"/>
</dbReference>
<dbReference type="Gene3D" id="3.30.465.10">
    <property type="match status" value="1"/>
</dbReference>
<dbReference type="AlphaFoldDB" id="A0A158HE83"/>
<dbReference type="Gene3D" id="3.30.43.10">
    <property type="entry name" value="Uridine Diphospho-n-acetylenolpyruvylglucosamine Reductase, domain 2"/>
    <property type="match status" value="1"/>
</dbReference>
<evidence type="ECO:0000313" key="6">
    <source>
        <dbReference type="Proteomes" id="UP000054683"/>
    </source>
</evidence>
<dbReference type="Proteomes" id="UP000054683">
    <property type="component" value="Unassembled WGS sequence"/>
</dbReference>
<sequence>MKAAAFDYVRAATLPQALSELGDSAIGAKPIAGSQSMGPMLNLRLARPSKVIDVSRVDELRTVTVAGDLVRVGAAITHAEIEDGKYELLRNGFMQYVAAGIAYRAIRNRGTIGGSLAHADPAADWPLALSTLDARIELSKATGTRRVRASEFMLGAFTTLLEEGEIISAVLLPKMGLTLRWGYYKLCRKTGEFAHASAAAAFDAQTGLARVVLGALDGPPAGLEALAQSIAQHGPGAATPEAIASGVANAMPNADAIDRSMHEAAVERCLAQAFGSSAR</sequence>
<dbReference type="PANTHER" id="PTHR42659:SF2">
    <property type="entry name" value="XANTHINE DEHYDROGENASE SUBUNIT C-RELATED"/>
    <property type="match status" value="1"/>
</dbReference>
<keyword evidence="2" id="KW-0274">FAD</keyword>
<proteinExistence type="predicted"/>
<dbReference type="SUPFAM" id="SSF56176">
    <property type="entry name" value="FAD-binding/transporter-associated domain-like"/>
    <property type="match status" value="1"/>
</dbReference>
<dbReference type="InterPro" id="IPR002346">
    <property type="entry name" value="Mopterin_DH_FAD-bd"/>
</dbReference>
<dbReference type="InterPro" id="IPR051312">
    <property type="entry name" value="Diverse_Substr_Oxidored"/>
</dbReference>
<evidence type="ECO:0000256" key="3">
    <source>
        <dbReference type="ARBA" id="ARBA00023002"/>
    </source>
</evidence>
<dbReference type="InterPro" id="IPR016169">
    <property type="entry name" value="FAD-bd_PCMH_sub2"/>
</dbReference>
<gene>
    <name evidence="5" type="ORF">AWB69_04312</name>
</gene>
<dbReference type="PROSITE" id="PS51387">
    <property type="entry name" value="FAD_PCMH"/>
    <property type="match status" value="1"/>
</dbReference>
<dbReference type="RefSeq" id="WP_062088239.1">
    <property type="nucleotide sequence ID" value="NZ_FCOK02000029.1"/>
</dbReference>
<dbReference type="GO" id="GO:0016491">
    <property type="term" value="F:oxidoreductase activity"/>
    <property type="evidence" value="ECO:0007669"/>
    <property type="project" value="UniProtKB-KW"/>
</dbReference>
<evidence type="ECO:0000259" key="4">
    <source>
        <dbReference type="PROSITE" id="PS51387"/>
    </source>
</evidence>
<dbReference type="InterPro" id="IPR036683">
    <property type="entry name" value="CO_DH_flav_C_dom_sf"/>
</dbReference>
<dbReference type="InterPro" id="IPR016167">
    <property type="entry name" value="FAD-bd_PCMH_sub1"/>
</dbReference>
<dbReference type="InterPro" id="IPR036318">
    <property type="entry name" value="FAD-bd_PCMH-like_sf"/>
</dbReference>
<protein>
    <submittedName>
        <fullName evidence="5">Molybdopterin dehydrogenase</fullName>
    </submittedName>
</protein>
<dbReference type="SUPFAM" id="SSF55447">
    <property type="entry name" value="CO dehydrogenase flavoprotein C-terminal domain-like"/>
    <property type="match status" value="1"/>
</dbReference>
<keyword evidence="1" id="KW-0285">Flavoprotein</keyword>
<dbReference type="OrthoDB" id="9793944at2"/>
<reference evidence="5 6" key="1">
    <citation type="submission" date="2016-01" db="EMBL/GenBank/DDBJ databases">
        <authorList>
            <person name="Oliw E.H."/>
        </authorList>
    </citation>
    <scope>NUCLEOTIDE SEQUENCE [LARGE SCALE GENOMIC DNA]</scope>
    <source>
        <strain evidence="5">LMG 27134</strain>
    </source>
</reference>
<keyword evidence="3" id="KW-0560">Oxidoreductase</keyword>
<dbReference type="EMBL" id="FCOK02000029">
    <property type="protein sequence ID" value="SAL42658.1"/>
    <property type="molecule type" value="Genomic_DNA"/>
</dbReference>
<name>A0A158HE83_9BURK</name>
<dbReference type="Gene3D" id="3.30.390.50">
    <property type="entry name" value="CO dehydrogenase flavoprotein, C-terminal domain"/>
    <property type="match status" value="1"/>
</dbReference>
<evidence type="ECO:0000256" key="2">
    <source>
        <dbReference type="ARBA" id="ARBA00022827"/>
    </source>
</evidence>
<accession>A0A158HE83</accession>
<dbReference type="GO" id="GO:0071949">
    <property type="term" value="F:FAD binding"/>
    <property type="evidence" value="ECO:0007669"/>
    <property type="project" value="InterPro"/>
</dbReference>
<evidence type="ECO:0000313" key="5">
    <source>
        <dbReference type="EMBL" id="SAL42658.1"/>
    </source>
</evidence>
<dbReference type="Pfam" id="PF00941">
    <property type="entry name" value="FAD_binding_5"/>
    <property type="match status" value="1"/>
</dbReference>